<dbReference type="PANTHER" id="PTHR13504">
    <property type="entry name" value="FIDO DOMAIN-CONTAINING PROTEIN DDB_G0283145"/>
    <property type="match status" value="1"/>
</dbReference>
<dbReference type="SUPFAM" id="SSF140931">
    <property type="entry name" value="Fic-like"/>
    <property type="match status" value="1"/>
</dbReference>
<dbReference type="InterPro" id="IPR040198">
    <property type="entry name" value="Fido_containing"/>
</dbReference>
<name>A0A2K2HDW0_9BACT</name>
<dbReference type="OrthoDB" id="9813719at2"/>
<dbReference type="PANTHER" id="PTHR13504:SF38">
    <property type="entry name" value="FIDO DOMAIN-CONTAINING PROTEIN"/>
    <property type="match status" value="1"/>
</dbReference>
<keyword evidence="2" id="KW-0067">ATP-binding</keyword>
<dbReference type="PROSITE" id="PS51459">
    <property type="entry name" value="FIDO"/>
    <property type="match status" value="1"/>
</dbReference>
<dbReference type="RefSeq" id="WP_103114237.1">
    <property type="nucleotide sequence ID" value="NZ_PPFX01000003.1"/>
</dbReference>
<dbReference type="InterPro" id="IPR003812">
    <property type="entry name" value="Fido"/>
</dbReference>
<keyword evidence="2" id="KW-0547">Nucleotide-binding</keyword>
<evidence type="ECO:0000256" key="2">
    <source>
        <dbReference type="PIRSR" id="PIRSR640198-2"/>
    </source>
</evidence>
<proteinExistence type="predicted"/>
<sequence length="510" mass="56929">MATPREKLATSLEVLRQLEPKSVIRSAQISRVHRERLVQNGYLMEVVKGWYVITRPSVNDGSSTPWFASYWTFVATYLDERFGDDYCLSSESSLLLHTGSTIVPGQLVVIVKAKGTQKLNLPFDTSLLIYTDQKNFPADRTRSNGLWVMDLPMALCKASPSFFKQNSTTAELALRMVRDVSGLLRILLDNGNLAAASRLSGAYHALGFDQFADQIVSSMEAGGYPVKAVNPFKKKISFLAGGKRVLSPYVGRIEFMWESMRETVVENFPASPGIPEDHQAYLLQIEERYPSDAYNSLSIEGYQVTPALIEQVRKGDWNPDGDEHDRLHGNALAAKGYDLAFKAVKESIRKILAGGKAGDVVSIDHQTWYAQMFSPSVQAGIWKPSELAGYRNQPVYIRGSQHVPPPSSSVLDCMEALFRLLSEEPHPGVRAVLGHFLFVFVHPYMDGNGRLGRFLMNTMLASGGYPWTVIRMTSRTRYMDSLEEASAKGNILEFTRFIVREMSEANTGDK</sequence>
<dbReference type="Gene3D" id="1.10.3290.10">
    <property type="entry name" value="Fido-like domain"/>
    <property type="match status" value="1"/>
</dbReference>
<feature type="binding site" evidence="2">
    <location>
        <begin position="446"/>
        <end position="453"/>
    </location>
    <ligand>
        <name>ATP</name>
        <dbReference type="ChEBI" id="CHEBI:30616"/>
    </ligand>
</feature>
<feature type="domain" description="Fido" evidence="3">
    <location>
        <begin position="356"/>
        <end position="500"/>
    </location>
</feature>
<dbReference type="Proteomes" id="UP000236340">
    <property type="component" value="Unassembled WGS sequence"/>
</dbReference>
<evidence type="ECO:0000259" key="3">
    <source>
        <dbReference type="PROSITE" id="PS51459"/>
    </source>
</evidence>
<evidence type="ECO:0000313" key="4">
    <source>
        <dbReference type="EMBL" id="PNU21466.1"/>
    </source>
</evidence>
<dbReference type="EMBL" id="PPFX01000003">
    <property type="protein sequence ID" value="PNU21466.1"/>
    <property type="molecule type" value="Genomic_DNA"/>
</dbReference>
<dbReference type="AlphaFoldDB" id="A0A2K2HDW0"/>
<evidence type="ECO:0000313" key="5">
    <source>
        <dbReference type="Proteomes" id="UP000236340"/>
    </source>
</evidence>
<evidence type="ECO:0000256" key="1">
    <source>
        <dbReference type="PIRSR" id="PIRSR640198-1"/>
    </source>
</evidence>
<accession>A0A2K2HDW0</accession>
<comment type="caution">
    <text evidence="4">The sequence shown here is derived from an EMBL/GenBank/DDBJ whole genome shotgun (WGS) entry which is preliminary data.</text>
</comment>
<feature type="active site" evidence="1">
    <location>
        <position position="442"/>
    </location>
</feature>
<dbReference type="Pfam" id="PF02661">
    <property type="entry name" value="Fic"/>
    <property type="match status" value="1"/>
</dbReference>
<gene>
    <name evidence="4" type="ORF">C2E25_02620</name>
</gene>
<protein>
    <submittedName>
        <fullName evidence="4">Cell filamentation protein Fic</fullName>
    </submittedName>
</protein>
<dbReference type="InterPro" id="IPR036597">
    <property type="entry name" value="Fido-like_dom_sf"/>
</dbReference>
<organism evidence="4 5">
    <name type="scientific">Geothermobacter hydrogeniphilus</name>
    <dbReference type="NCBI Taxonomy" id="1969733"/>
    <lineage>
        <taxon>Bacteria</taxon>
        <taxon>Pseudomonadati</taxon>
        <taxon>Thermodesulfobacteriota</taxon>
        <taxon>Desulfuromonadia</taxon>
        <taxon>Desulfuromonadales</taxon>
        <taxon>Geothermobacteraceae</taxon>
        <taxon>Geothermobacter</taxon>
    </lineage>
</organism>
<reference evidence="4 5" key="1">
    <citation type="journal article" date="2018" name="Genome Announc.">
        <title>Genome Sequence of Geothermobacter sp. HR-1 Iron Reducer from the Loihi Seamount.</title>
        <authorList>
            <person name="Smith H."/>
            <person name="Abuyen K."/>
            <person name="Tremblay J."/>
            <person name="Savalia P."/>
            <person name="Perez-Rodriguez I."/>
            <person name="Emerson D."/>
            <person name="Tully B."/>
            <person name="Amend J."/>
        </authorList>
    </citation>
    <scope>NUCLEOTIDE SEQUENCE [LARGE SCALE GENOMIC DNA]</scope>
    <source>
        <strain evidence="4 5">HR-1</strain>
    </source>
</reference>
<dbReference type="GO" id="GO:0005524">
    <property type="term" value="F:ATP binding"/>
    <property type="evidence" value="ECO:0007669"/>
    <property type="project" value="UniProtKB-KW"/>
</dbReference>